<evidence type="ECO:0000259" key="3">
    <source>
        <dbReference type="PROSITE" id="PS50157"/>
    </source>
</evidence>
<organism evidence="4 5">
    <name type="scientific">Acanthamoeba castellanii (strain ATCC 30010 / Neff)</name>
    <dbReference type="NCBI Taxonomy" id="1257118"/>
    <lineage>
        <taxon>Eukaryota</taxon>
        <taxon>Amoebozoa</taxon>
        <taxon>Discosea</taxon>
        <taxon>Longamoebia</taxon>
        <taxon>Centramoebida</taxon>
        <taxon>Acanthamoebidae</taxon>
        <taxon>Acanthamoeba</taxon>
    </lineage>
</organism>
<dbReference type="RefSeq" id="XP_004334427.1">
    <property type="nucleotide sequence ID" value="XM_004334379.1"/>
</dbReference>
<evidence type="ECO:0000256" key="1">
    <source>
        <dbReference type="PROSITE-ProRule" id="PRU00042"/>
    </source>
</evidence>
<feature type="region of interest" description="Disordered" evidence="2">
    <location>
        <begin position="1"/>
        <end position="49"/>
    </location>
</feature>
<dbReference type="VEuPathDB" id="AmoebaDB:ACA1_024000"/>
<dbReference type="AlphaFoldDB" id="L8GHS6"/>
<feature type="region of interest" description="Disordered" evidence="2">
    <location>
        <begin position="63"/>
        <end position="223"/>
    </location>
</feature>
<dbReference type="EMBL" id="KB008118">
    <property type="protein sequence ID" value="ELR12414.1"/>
    <property type="molecule type" value="Genomic_DNA"/>
</dbReference>
<dbReference type="Proteomes" id="UP000011083">
    <property type="component" value="Unassembled WGS sequence"/>
</dbReference>
<feature type="compositionally biased region" description="Polar residues" evidence="2">
    <location>
        <begin position="196"/>
        <end position="210"/>
    </location>
</feature>
<keyword evidence="5" id="KW-1185">Reference proteome</keyword>
<evidence type="ECO:0000256" key="2">
    <source>
        <dbReference type="SAM" id="MobiDB-lite"/>
    </source>
</evidence>
<evidence type="ECO:0000313" key="5">
    <source>
        <dbReference type="Proteomes" id="UP000011083"/>
    </source>
</evidence>
<dbReference type="InterPro" id="IPR013087">
    <property type="entry name" value="Znf_C2H2_type"/>
</dbReference>
<reference evidence="4 5" key="1">
    <citation type="journal article" date="2013" name="Genome Biol.">
        <title>Genome of Acanthamoeba castellanii highlights extensive lateral gene transfer and early evolution of tyrosine kinase signaling.</title>
        <authorList>
            <person name="Clarke M."/>
            <person name="Lohan A.J."/>
            <person name="Liu B."/>
            <person name="Lagkouvardos I."/>
            <person name="Roy S."/>
            <person name="Zafar N."/>
            <person name="Bertelli C."/>
            <person name="Schilde C."/>
            <person name="Kianianmomeni A."/>
            <person name="Burglin T.R."/>
            <person name="Frech C."/>
            <person name="Turcotte B."/>
            <person name="Kopec K.O."/>
            <person name="Synnott J.M."/>
            <person name="Choo C."/>
            <person name="Paponov I."/>
            <person name="Finkler A."/>
            <person name="Soon Heng Tan C."/>
            <person name="Hutchins A.P."/>
            <person name="Weinmeier T."/>
            <person name="Rattei T."/>
            <person name="Chu J.S."/>
            <person name="Gimenez G."/>
            <person name="Irimia M."/>
            <person name="Rigden D.J."/>
            <person name="Fitzpatrick D.A."/>
            <person name="Lorenzo-Morales J."/>
            <person name="Bateman A."/>
            <person name="Chiu C.H."/>
            <person name="Tang P."/>
            <person name="Hegemann P."/>
            <person name="Fromm H."/>
            <person name="Raoult D."/>
            <person name="Greub G."/>
            <person name="Miranda-Saavedra D."/>
            <person name="Chen N."/>
            <person name="Nash P."/>
            <person name="Ginger M.L."/>
            <person name="Horn M."/>
            <person name="Schaap P."/>
            <person name="Caler L."/>
            <person name="Loftus B."/>
        </authorList>
    </citation>
    <scope>NUCLEOTIDE SEQUENCE [LARGE SCALE GENOMIC DNA]</scope>
    <source>
        <strain evidence="4 5">Neff</strain>
    </source>
</reference>
<dbReference type="KEGG" id="acan:ACA1_024000"/>
<keyword evidence="1" id="KW-0479">Metal-binding</keyword>
<protein>
    <recommendedName>
        <fullName evidence="3">C2H2-type domain-containing protein</fullName>
    </recommendedName>
</protein>
<accession>L8GHS6</accession>
<feature type="domain" description="C2H2-type" evidence="3">
    <location>
        <begin position="223"/>
        <end position="252"/>
    </location>
</feature>
<keyword evidence="1" id="KW-0862">Zinc</keyword>
<dbReference type="GeneID" id="14912920"/>
<dbReference type="PROSITE" id="PS50157">
    <property type="entry name" value="ZINC_FINGER_C2H2_2"/>
    <property type="match status" value="1"/>
</dbReference>
<name>L8GHS6_ACACF</name>
<evidence type="ECO:0000313" key="4">
    <source>
        <dbReference type="EMBL" id="ELR12414.1"/>
    </source>
</evidence>
<dbReference type="GO" id="GO:0008270">
    <property type="term" value="F:zinc ion binding"/>
    <property type="evidence" value="ECO:0007669"/>
    <property type="project" value="UniProtKB-KW"/>
</dbReference>
<dbReference type="PROSITE" id="PS00028">
    <property type="entry name" value="ZINC_FINGER_C2H2_1"/>
    <property type="match status" value="1"/>
</dbReference>
<proteinExistence type="predicted"/>
<keyword evidence="1" id="KW-0863">Zinc-finger</keyword>
<sequence length="264" mass="29200">MWRNERQKNQALSRLLVRQRNRTGQTEKEVAGGSEEQEEGETWLSEGALPPFDLHAGLAIVRGETSRPPTLPLKRKYESAPSVTNGVRKVALAPVPSSPYCSAERKPPPVGGEEGSESQPLVSKRERRRKELFPQQQLSLSPFPNESKIAEAKRRKVEAAPSSTATTVTRGRRGEKLQESRIPTPSLRPKAKPEATTPQRTPGASASADTTPEGEAATGPKDYSCRDCKRKFCRRGDRDNHELLCGHTKWRNGQTLALGFVELD</sequence>
<gene>
    <name evidence="4" type="ORF">ACA1_024000</name>
</gene>
<feature type="compositionally biased region" description="Polar residues" evidence="2">
    <location>
        <begin position="134"/>
        <end position="144"/>
    </location>
</feature>